<evidence type="ECO:0000256" key="1">
    <source>
        <dbReference type="SAM" id="Phobius"/>
    </source>
</evidence>
<keyword evidence="1" id="KW-0812">Transmembrane</keyword>
<reference evidence="2" key="1">
    <citation type="journal article" date="2020" name="Stud. Mycol.">
        <title>101 Dothideomycetes genomes: a test case for predicting lifestyles and emergence of pathogens.</title>
        <authorList>
            <person name="Haridas S."/>
            <person name="Albert R."/>
            <person name="Binder M."/>
            <person name="Bloem J."/>
            <person name="Labutti K."/>
            <person name="Salamov A."/>
            <person name="Andreopoulos B."/>
            <person name="Baker S."/>
            <person name="Barry K."/>
            <person name="Bills G."/>
            <person name="Bluhm B."/>
            <person name="Cannon C."/>
            <person name="Castanera R."/>
            <person name="Culley D."/>
            <person name="Daum C."/>
            <person name="Ezra D."/>
            <person name="Gonzalez J."/>
            <person name="Henrissat B."/>
            <person name="Kuo A."/>
            <person name="Liang C."/>
            <person name="Lipzen A."/>
            <person name="Lutzoni F."/>
            <person name="Magnuson J."/>
            <person name="Mondo S."/>
            <person name="Nolan M."/>
            <person name="Ohm R."/>
            <person name="Pangilinan J."/>
            <person name="Park H.-J."/>
            <person name="Ramirez L."/>
            <person name="Alfaro M."/>
            <person name="Sun H."/>
            <person name="Tritt A."/>
            <person name="Yoshinaga Y."/>
            <person name="Zwiers L.-H."/>
            <person name="Turgeon B."/>
            <person name="Goodwin S."/>
            <person name="Spatafora J."/>
            <person name="Crous P."/>
            <person name="Grigoriev I."/>
        </authorList>
    </citation>
    <scope>NUCLEOTIDE SEQUENCE</scope>
    <source>
        <strain evidence="2">CBS 119925</strain>
    </source>
</reference>
<protein>
    <submittedName>
        <fullName evidence="2">Uncharacterized protein</fullName>
    </submittedName>
</protein>
<keyword evidence="1" id="KW-0472">Membrane</keyword>
<dbReference type="EMBL" id="MU006595">
    <property type="protein sequence ID" value="KAF2743661.1"/>
    <property type="molecule type" value="Genomic_DNA"/>
</dbReference>
<feature type="transmembrane region" description="Helical" evidence="1">
    <location>
        <begin position="12"/>
        <end position="45"/>
    </location>
</feature>
<evidence type="ECO:0000313" key="2">
    <source>
        <dbReference type="EMBL" id="KAF2743661.1"/>
    </source>
</evidence>
<name>A0A6A6V2Y9_9PLEO</name>
<sequence>MGSTPVFGLFGSFFLAASFFFVCFVFVCFFLVVVFGCFFGCFGCFGFGWRFLIPAPVTPPAGLAGLLTGACLDAARARLLSL</sequence>
<accession>A0A6A6V2Y9</accession>
<evidence type="ECO:0000313" key="3">
    <source>
        <dbReference type="Proteomes" id="UP000799440"/>
    </source>
</evidence>
<gene>
    <name evidence="2" type="ORF">M011DRAFT_471209</name>
</gene>
<keyword evidence="3" id="KW-1185">Reference proteome</keyword>
<proteinExistence type="predicted"/>
<dbReference type="Proteomes" id="UP000799440">
    <property type="component" value="Unassembled WGS sequence"/>
</dbReference>
<organism evidence="2 3">
    <name type="scientific">Sporormia fimetaria CBS 119925</name>
    <dbReference type="NCBI Taxonomy" id="1340428"/>
    <lineage>
        <taxon>Eukaryota</taxon>
        <taxon>Fungi</taxon>
        <taxon>Dikarya</taxon>
        <taxon>Ascomycota</taxon>
        <taxon>Pezizomycotina</taxon>
        <taxon>Dothideomycetes</taxon>
        <taxon>Pleosporomycetidae</taxon>
        <taxon>Pleosporales</taxon>
        <taxon>Sporormiaceae</taxon>
        <taxon>Sporormia</taxon>
    </lineage>
</organism>
<dbReference type="AlphaFoldDB" id="A0A6A6V2Y9"/>
<keyword evidence="1" id="KW-1133">Transmembrane helix</keyword>